<evidence type="ECO:0000259" key="11">
    <source>
        <dbReference type="Pfam" id="PF04452"/>
    </source>
</evidence>
<comment type="similarity">
    <text evidence="2 10">Belongs to the RNA methyltransferase RsmE family.</text>
</comment>
<organism evidence="13 14">
    <name type="scientific">Aquirufa ecclesiirivi</name>
    <dbReference type="NCBI Taxonomy" id="2715124"/>
    <lineage>
        <taxon>Bacteria</taxon>
        <taxon>Pseudomonadati</taxon>
        <taxon>Bacteroidota</taxon>
        <taxon>Cytophagia</taxon>
        <taxon>Cytophagales</taxon>
        <taxon>Flectobacillaceae</taxon>
        <taxon>Aquirufa</taxon>
    </lineage>
</organism>
<dbReference type="EMBL" id="JAANOH010000001">
    <property type="protein sequence ID" value="MCZ2474303.1"/>
    <property type="molecule type" value="Genomic_DNA"/>
</dbReference>
<dbReference type="PIRSF" id="PIRSF015601">
    <property type="entry name" value="MTase_slr0722"/>
    <property type="match status" value="1"/>
</dbReference>
<reference evidence="13 14" key="1">
    <citation type="submission" date="2020-03" db="EMBL/GenBank/DDBJ databases">
        <authorList>
            <person name="Pitt A."/>
            <person name="Hahn M.W."/>
        </authorList>
    </citation>
    <scope>NUCLEOTIDE SEQUENCE [LARGE SCALE GENOMIC DNA]</scope>
    <source>
        <strain evidence="13 14">5A-MARBSE</strain>
    </source>
</reference>
<dbReference type="PANTHER" id="PTHR30027">
    <property type="entry name" value="RIBOSOMAL RNA SMALL SUBUNIT METHYLTRANSFERASE E"/>
    <property type="match status" value="1"/>
</dbReference>
<comment type="caution">
    <text evidence="13">The sequence shown here is derived from an EMBL/GenBank/DDBJ whole genome shotgun (WGS) entry which is preliminary data.</text>
</comment>
<dbReference type="InterPro" id="IPR015947">
    <property type="entry name" value="PUA-like_sf"/>
</dbReference>
<keyword evidence="5 10" id="KW-0489">Methyltransferase</keyword>
<evidence type="ECO:0000256" key="7">
    <source>
        <dbReference type="ARBA" id="ARBA00022691"/>
    </source>
</evidence>
<dbReference type="CDD" id="cd18084">
    <property type="entry name" value="RsmE-like"/>
    <property type="match status" value="1"/>
</dbReference>
<dbReference type="InterPro" id="IPR029026">
    <property type="entry name" value="tRNA_m1G_MTases_N"/>
</dbReference>
<comment type="catalytic activity">
    <reaction evidence="9 10">
        <text>uridine(1498) in 16S rRNA + S-adenosyl-L-methionine = N(3)-methyluridine(1498) in 16S rRNA + S-adenosyl-L-homocysteine + H(+)</text>
        <dbReference type="Rhea" id="RHEA:42920"/>
        <dbReference type="Rhea" id="RHEA-COMP:10283"/>
        <dbReference type="Rhea" id="RHEA-COMP:10284"/>
        <dbReference type="ChEBI" id="CHEBI:15378"/>
        <dbReference type="ChEBI" id="CHEBI:57856"/>
        <dbReference type="ChEBI" id="CHEBI:59789"/>
        <dbReference type="ChEBI" id="CHEBI:65315"/>
        <dbReference type="ChEBI" id="CHEBI:74502"/>
        <dbReference type="EC" id="2.1.1.193"/>
    </reaction>
</comment>
<dbReference type="SUPFAM" id="SSF88697">
    <property type="entry name" value="PUA domain-like"/>
    <property type="match status" value="1"/>
</dbReference>
<evidence type="ECO:0000256" key="3">
    <source>
        <dbReference type="ARBA" id="ARBA00022490"/>
    </source>
</evidence>
<evidence type="ECO:0000256" key="9">
    <source>
        <dbReference type="ARBA" id="ARBA00047944"/>
    </source>
</evidence>
<dbReference type="InterPro" id="IPR029028">
    <property type="entry name" value="Alpha/beta_knot_MTases"/>
</dbReference>
<dbReference type="Gene3D" id="3.40.1280.10">
    <property type="match status" value="1"/>
</dbReference>
<dbReference type="InterPro" id="IPR046886">
    <property type="entry name" value="RsmE_MTase_dom"/>
</dbReference>
<dbReference type="NCBIfam" id="TIGR00046">
    <property type="entry name" value="RsmE family RNA methyltransferase"/>
    <property type="match status" value="1"/>
</dbReference>
<dbReference type="PANTHER" id="PTHR30027:SF3">
    <property type="entry name" value="16S RRNA (URACIL(1498)-N(3))-METHYLTRANSFERASE"/>
    <property type="match status" value="1"/>
</dbReference>
<dbReference type="Pfam" id="PF20260">
    <property type="entry name" value="PUA_4"/>
    <property type="match status" value="1"/>
</dbReference>
<keyword evidence="14" id="KW-1185">Reference proteome</keyword>
<protein>
    <recommendedName>
        <fullName evidence="10">Ribosomal RNA small subunit methyltransferase E</fullName>
        <ecNumber evidence="10">2.1.1.193</ecNumber>
    </recommendedName>
</protein>
<keyword evidence="6 10" id="KW-0808">Transferase</keyword>
<evidence type="ECO:0000256" key="1">
    <source>
        <dbReference type="ARBA" id="ARBA00004496"/>
    </source>
</evidence>
<dbReference type="EC" id="2.1.1.193" evidence="10"/>
<dbReference type="InterPro" id="IPR006700">
    <property type="entry name" value="RsmE"/>
</dbReference>
<keyword evidence="4 10" id="KW-0698">rRNA processing</keyword>
<dbReference type="Pfam" id="PF04452">
    <property type="entry name" value="Methyltrans_RNA"/>
    <property type="match status" value="1"/>
</dbReference>
<evidence type="ECO:0000256" key="4">
    <source>
        <dbReference type="ARBA" id="ARBA00022552"/>
    </source>
</evidence>
<sequence length="238" mass="26968">MSIPVFYEPNPIASPFLSEEESIHAHRVLRLKAGDPIFILNGKGQKFEAKIDQSTSKKTSFHLVNEIENSVMPAYAIHLWIAPTKQMERMEWMVEKCAEFGIQSIGFFHSRYSERKEIKTHRLEKIVISALKQSKNLFLPTIYPMVSFKELVGQLGNKEDEQKLFAYISNPPSSSLSKSIHLNRAYHILIGPEGDFSSEESEALISTDWTPFSLGKSILRTETAGLAATHAIHLLHEN</sequence>
<proteinExistence type="inferred from homology"/>
<evidence type="ECO:0000256" key="10">
    <source>
        <dbReference type="PIRNR" id="PIRNR015601"/>
    </source>
</evidence>
<dbReference type="SUPFAM" id="SSF75217">
    <property type="entry name" value="alpha/beta knot"/>
    <property type="match status" value="1"/>
</dbReference>
<evidence type="ECO:0000256" key="5">
    <source>
        <dbReference type="ARBA" id="ARBA00022603"/>
    </source>
</evidence>
<dbReference type="Gene3D" id="2.40.240.20">
    <property type="entry name" value="Hypothetical PUA domain-like, domain 1"/>
    <property type="match status" value="1"/>
</dbReference>
<dbReference type="RefSeq" id="WP_269009393.1">
    <property type="nucleotide sequence ID" value="NZ_JAANOH010000001.1"/>
</dbReference>
<evidence type="ECO:0000256" key="2">
    <source>
        <dbReference type="ARBA" id="ARBA00005528"/>
    </source>
</evidence>
<evidence type="ECO:0000256" key="6">
    <source>
        <dbReference type="ARBA" id="ARBA00022679"/>
    </source>
</evidence>
<keyword evidence="7 10" id="KW-0949">S-adenosyl-L-methionine</keyword>
<feature type="domain" description="Ribosomal RNA small subunit methyltransferase E methyltransferase" evidence="11">
    <location>
        <begin position="76"/>
        <end position="232"/>
    </location>
</feature>
<evidence type="ECO:0000256" key="8">
    <source>
        <dbReference type="ARBA" id="ARBA00025699"/>
    </source>
</evidence>
<dbReference type="InterPro" id="IPR046887">
    <property type="entry name" value="RsmE_PUA-like"/>
</dbReference>
<name>A0ABT4JDE9_9BACT</name>
<keyword evidence="3 10" id="KW-0963">Cytoplasm</keyword>
<accession>A0ABT4JDE9</accession>
<feature type="domain" description="Ribosomal RNA small subunit methyltransferase E PUA-like" evidence="12">
    <location>
        <begin position="18"/>
        <end position="54"/>
    </location>
</feature>
<evidence type="ECO:0000313" key="13">
    <source>
        <dbReference type="EMBL" id="MCZ2474303.1"/>
    </source>
</evidence>
<comment type="subcellular location">
    <subcellularLocation>
        <location evidence="1 10">Cytoplasm</location>
    </subcellularLocation>
</comment>
<dbReference type="Proteomes" id="UP001321186">
    <property type="component" value="Unassembled WGS sequence"/>
</dbReference>
<comment type="function">
    <text evidence="8 10">Specifically methylates the N3 position of the uracil ring of uridine 1498 (m3U1498) in 16S rRNA. Acts on the fully assembled 30S ribosomal subunit.</text>
</comment>
<gene>
    <name evidence="13" type="ORF">G9H61_02525</name>
</gene>
<evidence type="ECO:0000259" key="12">
    <source>
        <dbReference type="Pfam" id="PF20260"/>
    </source>
</evidence>
<evidence type="ECO:0000313" key="14">
    <source>
        <dbReference type="Proteomes" id="UP001321186"/>
    </source>
</evidence>